<dbReference type="AlphaFoldDB" id="A0A9D2HV45"/>
<reference evidence="3" key="1">
    <citation type="journal article" date="2021" name="PeerJ">
        <title>Extensive microbial diversity within the chicken gut microbiome revealed by metagenomics and culture.</title>
        <authorList>
            <person name="Gilroy R."/>
            <person name="Ravi A."/>
            <person name="Getino M."/>
            <person name="Pursley I."/>
            <person name="Horton D.L."/>
            <person name="Alikhan N.F."/>
            <person name="Baker D."/>
            <person name="Gharbi K."/>
            <person name="Hall N."/>
            <person name="Watson M."/>
            <person name="Adriaenssens E.M."/>
            <person name="Foster-Nyarko E."/>
            <person name="Jarju S."/>
            <person name="Secka A."/>
            <person name="Antonio M."/>
            <person name="Oren A."/>
            <person name="Chaudhuri R.R."/>
            <person name="La Ragione R."/>
            <person name="Hildebrand F."/>
            <person name="Pallen M.J."/>
        </authorList>
    </citation>
    <scope>NUCLEOTIDE SEQUENCE</scope>
    <source>
        <strain evidence="3">ChiHjej12B11-9795</strain>
    </source>
</reference>
<dbReference type="Gene3D" id="2.50.20.10">
    <property type="entry name" value="Lipoprotein localisation LolA/LolB/LppX"/>
    <property type="match status" value="1"/>
</dbReference>
<keyword evidence="1 2" id="KW-0732">Signal</keyword>
<dbReference type="EMBL" id="DWZI01000040">
    <property type="protein sequence ID" value="HJA86065.1"/>
    <property type="molecule type" value="Genomic_DNA"/>
</dbReference>
<evidence type="ECO:0000313" key="3">
    <source>
        <dbReference type="EMBL" id="HJA86065.1"/>
    </source>
</evidence>
<gene>
    <name evidence="3" type="ORF">H9950_07745</name>
</gene>
<sequence>MRLYTYILSVVLMAVAGAVSAQSGESGAREVLDRTADAFRRAGGIQASFHVRSPEGYSEGTICLKGEKFVLRTEGMTTWFDGRTQWTYLSSSDEVNIVEPTPEELQGINPYAWLSLYDQGFLLKQNRNADAGVYEIEMVATSPEAQIERMVISIDKDSMRPVRVSLTLAGNTEATVINVYDYHTGRSWPDSFFTFDRKAYPTAEIIDLR</sequence>
<dbReference type="Proteomes" id="UP000823862">
    <property type="component" value="Unassembled WGS sequence"/>
</dbReference>
<protein>
    <recommendedName>
        <fullName evidence="5">Outer membrane lipoprotein carrier protein LolA</fullName>
    </recommendedName>
</protein>
<name>A0A9D2HV45_9BACE</name>
<dbReference type="Pfam" id="PF16584">
    <property type="entry name" value="LolA_2"/>
    <property type="match status" value="1"/>
</dbReference>
<dbReference type="SUPFAM" id="SSF89392">
    <property type="entry name" value="Prokaryotic lipoproteins and lipoprotein localization factors"/>
    <property type="match status" value="1"/>
</dbReference>
<evidence type="ECO:0000313" key="4">
    <source>
        <dbReference type="Proteomes" id="UP000823862"/>
    </source>
</evidence>
<evidence type="ECO:0000256" key="2">
    <source>
        <dbReference type="SAM" id="SignalP"/>
    </source>
</evidence>
<accession>A0A9D2HV45</accession>
<organism evidence="3 4">
    <name type="scientific">Candidatus Bacteroides avicola</name>
    <dbReference type="NCBI Taxonomy" id="2838468"/>
    <lineage>
        <taxon>Bacteria</taxon>
        <taxon>Pseudomonadati</taxon>
        <taxon>Bacteroidota</taxon>
        <taxon>Bacteroidia</taxon>
        <taxon>Bacteroidales</taxon>
        <taxon>Bacteroidaceae</taxon>
        <taxon>Bacteroides</taxon>
    </lineage>
</organism>
<dbReference type="InterPro" id="IPR029046">
    <property type="entry name" value="LolA/LolB/LppX"/>
</dbReference>
<evidence type="ECO:0000256" key="1">
    <source>
        <dbReference type="ARBA" id="ARBA00022729"/>
    </source>
</evidence>
<proteinExistence type="predicted"/>
<evidence type="ECO:0008006" key="5">
    <source>
        <dbReference type="Google" id="ProtNLM"/>
    </source>
</evidence>
<feature type="signal peptide" evidence="2">
    <location>
        <begin position="1"/>
        <end position="21"/>
    </location>
</feature>
<dbReference type="CDD" id="cd16325">
    <property type="entry name" value="LolA"/>
    <property type="match status" value="1"/>
</dbReference>
<dbReference type="InterPro" id="IPR004564">
    <property type="entry name" value="OM_lipoprot_carrier_LolA-like"/>
</dbReference>
<feature type="chain" id="PRO_5039732662" description="Outer membrane lipoprotein carrier protein LolA" evidence="2">
    <location>
        <begin position="22"/>
        <end position="209"/>
    </location>
</feature>
<reference evidence="3" key="2">
    <citation type="submission" date="2021-04" db="EMBL/GenBank/DDBJ databases">
        <authorList>
            <person name="Gilroy R."/>
        </authorList>
    </citation>
    <scope>NUCLEOTIDE SEQUENCE</scope>
    <source>
        <strain evidence="3">ChiHjej12B11-9795</strain>
    </source>
</reference>
<comment type="caution">
    <text evidence="3">The sequence shown here is derived from an EMBL/GenBank/DDBJ whole genome shotgun (WGS) entry which is preliminary data.</text>
</comment>